<dbReference type="Pfam" id="PF00078">
    <property type="entry name" value="RVT_1"/>
    <property type="match status" value="1"/>
</dbReference>
<protein>
    <submittedName>
        <fullName evidence="3">Putative RNA-directed DNA polymerase</fullName>
        <ecNumber evidence="3">2.7.7.49</ecNumber>
    </submittedName>
</protein>
<dbReference type="PANTHER" id="PTHR34047:SF10">
    <property type="entry name" value="GROUP II INTRON-ASSOCIATED OPEN READING FRAME"/>
    <property type="match status" value="1"/>
</dbReference>
<dbReference type="Proteomes" id="UP000002212">
    <property type="component" value="Chromosome"/>
</dbReference>
<dbReference type="InterPro" id="IPR025960">
    <property type="entry name" value="RVT_N"/>
</dbReference>
<dbReference type="InterPro" id="IPR043502">
    <property type="entry name" value="DNA/RNA_pol_sf"/>
</dbReference>
<dbReference type="InterPro" id="IPR051083">
    <property type="entry name" value="GrpII_Intron_Splice-Mob/Def"/>
</dbReference>
<feature type="region of interest" description="Disordered" evidence="1">
    <location>
        <begin position="573"/>
        <end position="592"/>
    </location>
</feature>
<dbReference type="PROSITE" id="PS50878">
    <property type="entry name" value="RT_POL"/>
    <property type="match status" value="1"/>
</dbReference>
<proteinExistence type="predicted"/>
<dbReference type="EMBL" id="AP011115">
    <property type="protein sequence ID" value="BAH51133.1"/>
    <property type="molecule type" value="Genomic_DNA"/>
</dbReference>
<dbReference type="NCBIfam" id="TIGR04416">
    <property type="entry name" value="group_II_RT_mat"/>
    <property type="match status" value="1"/>
</dbReference>
<keyword evidence="3" id="KW-0695">RNA-directed DNA polymerase</keyword>
<dbReference type="InterPro" id="IPR030931">
    <property type="entry name" value="Group_II_RT_mat"/>
</dbReference>
<dbReference type="EC" id="2.7.7.49" evidence="3"/>
<dbReference type="KEGG" id="rop:ROP_45450"/>
<keyword evidence="3" id="KW-0808">Transferase</keyword>
<evidence type="ECO:0000313" key="4">
    <source>
        <dbReference type="EMBL" id="BAH52792.1"/>
    </source>
</evidence>
<gene>
    <name evidence="3" type="ordered locus">ROP_28860</name>
    <name evidence="4" type="ordered locus">ROP_45450</name>
</gene>
<accession>C1B5K7</accession>
<dbReference type="InterPro" id="IPR000477">
    <property type="entry name" value="RT_dom"/>
</dbReference>
<dbReference type="PATRIC" id="fig|632772.20.peg.3015"/>
<name>C1B5K7_RHOOB</name>
<dbReference type="Pfam" id="PF08388">
    <property type="entry name" value="GIIM"/>
    <property type="match status" value="1"/>
</dbReference>
<keyword evidence="3" id="KW-0548">Nucleotidyltransferase</keyword>
<evidence type="ECO:0000313" key="3">
    <source>
        <dbReference type="EMBL" id="BAH51133.1"/>
    </source>
</evidence>
<dbReference type="KEGG" id="rop:ROP_28860"/>
<dbReference type="STRING" id="632772.ROP_28860"/>
<dbReference type="HOGENOM" id="CLU_013584_15_4_11"/>
<sequence>MTAPELADKLDTTSVNGPQDVMTNWDAISWRSVEQDVRRLRRRIFKASQEGDLKRVRNLQKLMLRSQSNTLHSVRRVTQRNAGRRTAGIDGEVVLTSSARAELAVDLHRHTALWQARPVKRVYIPKANGKQRPLGIPVLRDRVQQARVANALEPEWEARFEPRSYGFRPGRGCHDAIEAIYWTLKGRRSKRQWVLDADLSAAFDRIDHERLLAHLGTFPARGLVAGWLAAGVIEQGRFTSTDEGTPQGGVISPMLLNIALHGMEEAAGVRYTRSDPHGAHVARGAPVLVRYADDFVIMCHTKGQAEQARHRLGEWLTPRGLEFNEDKTRIVHVDAGFDFLGFNVRRYDGKLLIKPSAAAVKRIRHRLADEVRSLRGTNSEAVIRQLTPIIRGWAGYYRSVVSKEVFSAVDHYLWQHLYGWALRAHPRKSRNWVVDRYFGTFNPSRTDRWVFGDRDSGKYLRQFAWTKIVRHNMVMGTASPDDPALDQYWARRRRKAYAQLGGLTASLLLQQRGLCPVCGTFLLHADHAPQSPQEWEQWIKAMTRALRATALVLGNAHGGDRATRLTHAHCRQLERQGSGSSGIRGQTPVGLA</sequence>
<dbReference type="OrthoDB" id="1550386at2"/>
<dbReference type="RefSeq" id="WP_012690089.1">
    <property type="nucleotide sequence ID" value="NC_012522.1"/>
</dbReference>
<reference evidence="3 5" key="1">
    <citation type="submission" date="2009-03" db="EMBL/GenBank/DDBJ databases">
        <title>Comparison of the complete genome sequences of Rhodococcus erythropolis PR4 and Rhodococcus opacus B4.</title>
        <authorList>
            <person name="Takarada H."/>
            <person name="Sekine M."/>
            <person name="Hosoyama A."/>
            <person name="Yamada R."/>
            <person name="Fujisawa T."/>
            <person name="Omata S."/>
            <person name="Shimizu A."/>
            <person name="Tsukatani N."/>
            <person name="Tanikawa S."/>
            <person name="Fujita N."/>
            <person name="Harayama S."/>
        </authorList>
    </citation>
    <scope>NUCLEOTIDE SEQUENCE [LARGE SCALE GENOMIC DNA]</scope>
    <source>
        <strain evidence="3 5">B4</strain>
    </source>
</reference>
<evidence type="ECO:0000259" key="2">
    <source>
        <dbReference type="PROSITE" id="PS50878"/>
    </source>
</evidence>
<dbReference type="GO" id="GO:0003964">
    <property type="term" value="F:RNA-directed DNA polymerase activity"/>
    <property type="evidence" value="ECO:0007669"/>
    <property type="project" value="UniProtKB-KW"/>
</dbReference>
<organism evidence="3 5">
    <name type="scientific">Rhodococcus opacus (strain B4)</name>
    <dbReference type="NCBI Taxonomy" id="632772"/>
    <lineage>
        <taxon>Bacteria</taxon>
        <taxon>Bacillati</taxon>
        <taxon>Actinomycetota</taxon>
        <taxon>Actinomycetes</taxon>
        <taxon>Mycobacteriales</taxon>
        <taxon>Nocardiaceae</taxon>
        <taxon>Rhodococcus</taxon>
    </lineage>
</organism>
<evidence type="ECO:0000313" key="5">
    <source>
        <dbReference type="Proteomes" id="UP000002212"/>
    </source>
</evidence>
<dbReference type="Pfam" id="PF13655">
    <property type="entry name" value="RVT_N"/>
    <property type="match status" value="1"/>
</dbReference>
<dbReference type="SUPFAM" id="SSF56672">
    <property type="entry name" value="DNA/RNA polymerases"/>
    <property type="match status" value="1"/>
</dbReference>
<dbReference type="PANTHER" id="PTHR34047">
    <property type="entry name" value="NUCLEAR INTRON MATURASE 1, MITOCHONDRIAL-RELATED"/>
    <property type="match status" value="1"/>
</dbReference>
<evidence type="ECO:0000256" key="1">
    <source>
        <dbReference type="SAM" id="MobiDB-lite"/>
    </source>
</evidence>
<dbReference type="AlphaFoldDB" id="C1B5K7"/>
<feature type="domain" description="Reverse transcriptase" evidence="2">
    <location>
        <begin position="105"/>
        <end position="344"/>
    </location>
</feature>
<dbReference type="EMBL" id="AP011115">
    <property type="protein sequence ID" value="BAH52792.1"/>
    <property type="molecule type" value="Genomic_DNA"/>
</dbReference>
<dbReference type="InterPro" id="IPR013597">
    <property type="entry name" value="Mat_intron_G2"/>
</dbReference>
<dbReference type="CDD" id="cd01651">
    <property type="entry name" value="RT_G2_intron"/>
    <property type="match status" value="1"/>
</dbReference>